<dbReference type="AlphaFoldDB" id="A0AB34IYL3"/>
<feature type="region of interest" description="Disordered" evidence="1">
    <location>
        <begin position="73"/>
        <end position="119"/>
    </location>
</feature>
<dbReference type="Proteomes" id="UP001515480">
    <property type="component" value="Unassembled WGS sequence"/>
</dbReference>
<evidence type="ECO:0000313" key="3">
    <source>
        <dbReference type="Proteomes" id="UP001515480"/>
    </source>
</evidence>
<evidence type="ECO:0000256" key="1">
    <source>
        <dbReference type="SAM" id="MobiDB-lite"/>
    </source>
</evidence>
<evidence type="ECO:0000313" key="2">
    <source>
        <dbReference type="EMBL" id="KAL1508724.1"/>
    </source>
</evidence>
<gene>
    <name evidence="2" type="ORF">AB1Y20_004819</name>
</gene>
<protein>
    <submittedName>
        <fullName evidence="2">Uncharacterized protein</fullName>
    </submittedName>
</protein>
<organism evidence="2 3">
    <name type="scientific">Prymnesium parvum</name>
    <name type="common">Toxic golden alga</name>
    <dbReference type="NCBI Taxonomy" id="97485"/>
    <lineage>
        <taxon>Eukaryota</taxon>
        <taxon>Haptista</taxon>
        <taxon>Haptophyta</taxon>
        <taxon>Prymnesiophyceae</taxon>
        <taxon>Prymnesiales</taxon>
        <taxon>Prymnesiaceae</taxon>
        <taxon>Prymnesium</taxon>
    </lineage>
</organism>
<reference evidence="2 3" key="1">
    <citation type="journal article" date="2024" name="Science">
        <title>Giant polyketide synthase enzymes in the biosynthesis of giant marine polyether toxins.</title>
        <authorList>
            <person name="Fallon T.R."/>
            <person name="Shende V.V."/>
            <person name="Wierzbicki I.H."/>
            <person name="Pendleton A.L."/>
            <person name="Watervoot N.F."/>
            <person name="Auber R.P."/>
            <person name="Gonzalez D.J."/>
            <person name="Wisecaver J.H."/>
            <person name="Moore B.S."/>
        </authorList>
    </citation>
    <scope>NUCLEOTIDE SEQUENCE [LARGE SCALE GENOMIC DNA]</scope>
    <source>
        <strain evidence="2 3">12B1</strain>
    </source>
</reference>
<name>A0AB34IYL3_PRYPA</name>
<keyword evidence="3" id="KW-1185">Reference proteome</keyword>
<feature type="compositionally biased region" description="Basic and acidic residues" evidence="1">
    <location>
        <begin position="101"/>
        <end position="115"/>
    </location>
</feature>
<dbReference type="EMBL" id="JBGBPQ010000016">
    <property type="protein sequence ID" value="KAL1508724.1"/>
    <property type="molecule type" value="Genomic_DNA"/>
</dbReference>
<sequence length="198" mass="21818">MTFISQQPGIIASMASLWTQLTVPTFHEALGDSHAQDARDPFDWPELSVNSRHPHLVVQRLLDGVAAALRANHCASPRPPGASTPAVRGEDTRAASVPAAHSERELDQRGARDCAELSGPPSDIDCPVGVIARPLLRPPVYSRGFTANGLPGTMPELSKDGKLRDFEIRRPQPKEELIKRQEFLQRRLRALKESEVMH</sequence>
<accession>A0AB34IYL3</accession>
<comment type="caution">
    <text evidence="2">The sequence shown here is derived from an EMBL/GenBank/DDBJ whole genome shotgun (WGS) entry which is preliminary data.</text>
</comment>
<proteinExistence type="predicted"/>